<feature type="active site" description="Nucleophile" evidence="7">
    <location>
        <position position="402"/>
    </location>
</feature>
<evidence type="ECO:0000313" key="9">
    <source>
        <dbReference type="EMBL" id="SMO69943.1"/>
    </source>
</evidence>
<feature type="active site" description="Proton donor/acceptor" evidence="7">
    <location>
        <position position="383"/>
    </location>
</feature>
<evidence type="ECO:0000256" key="7">
    <source>
        <dbReference type="PROSITE-ProRule" id="PRU01373"/>
    </source>
</evidence>
<evidence type="ECO:0000256" key="3">
    <source>
        <dbReference type="ARBA" id="ARBA00022679"/>
    </source>
</evidence>
<feature type="domain" description="L,D-TPase catalytic" evidence="8">
    <location>
        <begin position="251"/>
        <end position="438"/>
    </location>
</feature>
<evidence type="ECO:0000256" key="2">
    <source>
        <dbReference type="ARBA" id="ARBA00005992"/>
    </source>
</evidence>
<dbReference type="InterPro" id="IPR038063">
    <property type="entry name" value="Transpep_catalytic_dom"/>
</dbReference>
<sequence>MRLEIFDSNINTQYPKPLKLKRTHLSLLNRFLYWAVVLVLFSFQSSFANNEKVSFDEPKAELIYPLLVDKFYQQRQNKLFWFAPGAQAAQLRQQLRSLIEREQLLSLDKDNFHYIVLHTIVDSPFMQVDSSTISLDRLYTDAAIALSKSLFTGTDIMTWMRYDAISKTQADVDNDYIIKQLLTVKSAGELNQFFNSLEPQKKEYVLLKAELRAKLQQNDTLQQNKRDVVQVMKLISSMNFFRWIHHFNFDKYIVVNIASTTLSYYENGSVQLNMKVVAGKIATPTPCFATYCNEVILYPYWNVPHSIAVHELLPLFKRRPTMIDAMNMQIIDKNGIILNPDSIKWSSLNKKNFPYKFRQSTGCDNALGVMKFNLTTPFSIYMHDTNVKTVFQSDKRYLSHGCIRLEKPIALGNYLLYNKLDTTFLKACYKNQEPVSVALDKPIPVFVVYITAQADSSNKVEYYKDTYSLIKVSDN</sequence>
<dbReference type="GO" id="GO:0008360">
    <property type="term" value="P:regulation of cell shape"/>
    <property type="evidence" value="ECO:0007669"/>
    <property type="project" value="UniProtKB-UniRule"/>
</dbReference>
<keyword evidence="4 7" id="KW-0133">Cell shape</keyword>
<keyword evidence="6 7" id="KW-0961">Cell wall biogenesis/degradation</keyword>
<dbReference type="PROSITE" id="PS52029">
    <property type="entry name" value="LD_TPASE"/>
    <property type="match status" value="1"/>
</dbReference>
<dbReference type="SUPFAM" id="SSF141523">
    <property type="entry name" value="L,D-transpeptidase catalytic domain-like"/>
    <property type="match status" value="1"/>
</dbReference>
<dbReference type="AlphaFoldDB" id="A0A521DE70"/>
<reference evidence="9 10" key="1">
    <citation type="submission" date="2017-05" db="EMBL/GenBank/DDBJ databases">
        <authorList>
            <person name="Varghese N."/>
            <person name="Submissions S."/>
        </authorList>
    </citation>
    <scope>NUCLEOTIDE SEQUENCE [LARGE SCALE GENOMIC DNA]</scope>
    <source>
        <strain evidence="9 10">DSM 21342</strain>
    </source>
</reference>
<dbReference type="InterPro" id="IPR005490">
    <property type="entry name" value="LD_TPept_cat_dom"/>
</dbReference>
<dbReference type="PANTHER" id="PTHR41533">
    <property type="entry name" value="L,D-TRANSPEPTIDASE HI_1667-RELATED"/>
    <property type="match status" value="1"/>
</dbReference>
<dbReference type="Proteomes" id="UP000315971">
    <property type="component" value="Unassembled WGS sequence"/>
</dbReference>
<evidence type="ECO:0000256" key="5">
    <source>
        <dbReference type="ARBA" id="ARBA00022984"/>
    </source>
</evidence>
<accession>A0A521DE70</accession>
<dbReference type="InterPro" id="IPR052905">
    <property type="entry name" value="LD-transpeptidase_YkuD-like"/>
</dbReference>
<proteinExistence type="inferred from homology"/>
<dbReference type="RefSeq" id="WP_185955256.1">
    <property type="nucleotide sequence ID" value="NZ_FXSZ01000006.1"/>
</dbReference>
<keyword evidence="10" id="KW-1185">Reference proteome</keyword>
<dbReference type="InterPro" id="IPR045380">
    <property type="entry name" value="LD_TPept_scaffold_dom"/>
</dbReference>
<dbReference type="PANTHER" id="PTHR41533:SF2">
    <property type="entry name" value="BLR7131 PROTEIN"/>
    <property type="match status" value="1"/>
</dbReference>
<protein>
    <submittedName>
        <fullName evidence="9">L,D-transpeptidase catalytic domain</fullName>
    </submittedName>
</protein>
<dbReference type="GO" id="GO:0016740">
    <property type="term" value="F:transferase activity"/>
    <property type="evidence" value="ECO:0007669"/>
    <property type="project" value="UniProtKB-KW"/>
</dbReference>
<evidence type="ECO:0000259" key="8">
    <source>
        <dbReference type="PROSITE" id="PS52029"/>
    </source>
</evidence>
<keyword evidence="3" id="KW-0808">Transferase</keyword>
<organism evidence="9 10">
    <name type="scientific">Solitalea koreensis</name>
    <dbReference type="NCBI Taxonomy" id="543615"/>
    <lineage>
        <taxon>Bacteria</taxon>
        <taxon>Pseudomonadati</taxon>
        <taxon>Bacteroidota</taxon>
        <taxon>Sphingobacteriia</taxon>
        <taxon>Sphingobacteriales</taxon>
        <taxon>Sphingobacteriaceae</taxon>
        <taxon>Solitalea</taxon>
    </lineage>
</organism>
<dbReference type="GO" id="GO:0004180">
    <property type="term" value="F:carboxypeptidase activity"/>
    <property type="evidence" value="ECO:0007669"/>
    <property type="project" value="UniProtKB-ARBA"/>
</dbReference>
<dbReference type="Gene3D" id="2.40.440.10">
    <property type="entry name" value="L,D-transpeptidase catalytic domain-like"/>
    <property type="match status" value="1"/>
</dbReference>
<evidence type="ECO:0000256" key="1">
    <source>
        <dbReference type="ARBA" id="ARBA00004752"/>
    </source>
</evidence>
<evidence type="ECO:0000256" key="4">
    <source>
        <dbReference type="ARBA" id="ARBA00022960"/>
    </source>
</evidence>
<comment type="pathway">
    <text evidence="1 7">Cell wall biogenesis; peptidoglycan biosynthesis.</text>
</comment>
<dbReference type="UniPathway" id="UPA00219"/>
<gene>
    <name evidence="9" type="ORF">SAMN06265350_106232</name>
</gene>
<dbReference type="Pfam" id="PF03734">
    <property type="entry name" value="YkuD"/>
    <property type="match status" value="1"/>
</dbReference>
<dbReference type="GO" id="GO:0009252">
    <property type="term" value="P:peptidoglycan biosynthetic process"/>
    <property type="evidence" value="ECO:0007669"/>
    <property type="project" value="UniProtKB-UniPathway"/>
</dbReference>
<name>A0A521DE70_9SPHI</name>
<comment type="similarity">
    <text evidence="2">Belongs to the YkuD family.</text>
</comment>
<dbReference type="Pfam" id="PF20142">
    <property type="entry name" value="Scaffold"/>
    <property type="match status" value="1"/>
</dbReference>
<keyword evidence="5 7" id="KW-0573">Peptidoglycan synthesis</keyword>
<evidence type="ECO:0000256" key="6">
    <source>
        <dbReference type="ARBA" id="ARBA00023316"/>
    </source>
</evidence>
<dbReference type="CDD" id="cd16913">
    <property type="entry name" value="YkuD_like"/>
    <property type="match status" value="1"/>
</dbReference>
<evidence type="ECO:0000313" key="10">
    <source>
        <dbReference type="Proteomes" id="UP000315971"/>
    </source>
</evidence>
<dbReference type="GO" id="GO:0071555">
    <property type="term" value="P:cell wall organization"/>
    <property type="evidence" value="ECO:0007669"/>
    <property type="project" value="UniProtKB-UniRule"/>
</dbReference>
<dbReference type="EMBL" id="FXSZ01000006">
    <property type="protein sequence ID" value="SMO69943.1"/>
    <property type="molecule type" value="Genomic_DNA"/>
</dbReference>